<comment type="caution">
    <text evidence="1">The sequence shown here is derived from an EMBL/GenBank/DDBJ whole genome shotgun (WGS) entry which is preliminary data.</text>
</comment>
<keyword evidence="2" id="KW-1185">Reference proteome</keyword>
<evidence type="ECO:0000313" key="2">
    <source>
        <dbReference type="Proteomes" id="UP000188320"/>
    </source>
</evidence>
<dbReference type="InterPro" id="IPR014807">
    <property type="entry name" value="Coa1"/>
</dbReference>
<accession>A0A1R1PW65</accession>
<reference evidence="2" key="1">
    <citation type="submission" date="2017-01" db="EMBL/GenBank/DDBJ databases">
        <authorList>
            <person name="Wang Y."/>
            <person name="White M."/>
            <person name="Kvist S."/>
            <person name="Moncalvo J.-M."/>
        </authorList>
    </citation>
    <scope>NUCLEOTIDE SEQUENCE [LARGE SCALE GENOMIC DNA]</scope>
    <source>
        <strain evidence="2">COL-18-3</strain>
    </source>
</reference>
<organism evidence="1 2">
    <name type="scientific">Zancudomyces culisetae</name>
    <name type="common">Gut fungus</name>
    <name type="synonym">Smittium culisetae</name>
    <dbReference type="NCBI Taxonomy" id="1213189"/>
    <lineage>
        <taxon>Eukaryota</taxon>
        <taxon>Fungi</taxon>
        <taxon>Fungi incertae sedis</taxon>
        <taxon>Zoopagomycota</taxon>
        <taxon>Kickxellomycotina</taxon>
        <taxon>Harpellomycetes</taxon>
        <taxon>Harpellales</taxon>
        <taxon>Legeriomycetaceae</taxon>
        <taxon>Zancudomyces</taxon>
    </lineage>
</organism>
<dbReference type="AlphaFoldDB" id="A0A1R1PW65"/>
<dbReference type="PANTHER" id="PTHR28523">
    <property type="entry name" value="CYTOCHROME C OXIDASE ASSEMBLY FACTOR 1"/>
    <property type="match status" value="1"/>
</dbReference>
<gene>
    <name evidence="1" type="ORF">AX774_g1295</name>
</gene>
<evidence type="ECO:0000313" key="1">
    <source>
        <dbReference type="EMBL" id="OMH85152.1"/>
    </source>
</evidence>
<protein>
    <recommendedName>
        <fullName evidence="3">Cytochrome c oxidase assembly factor 1</fullName>
    </recommendedName>
</protein>
<dbReference type="Proteomes" id="UP000188320">
    <property type="component" value="Unassembled WGS sequence"/>
</dbReference>
<evidence type="ECO:0008006" key="3">
    <source>
        <dbReference type="Google" id="ProtNLM"/>
    </source>
</evidence>
<dbReference type="EMBL" id="LSSK01000107">
    <property type="protein sequence ID" value="OMH85152.1"/>
    <property type="molecule type" value="Genomic_DNA"/>
</dbReference>
<proteinExistence type="predicted"/>
<dbReference type="GO" id="GO:0005743">
    <property type="term" value="C:mitochondrial inner membrane"/>
    <property type="evidence" value="ECO:0007669"/>
    <property type="project" value="TreeGrafter"/>
</dbReference>
<dbReference type="Pfam" id="PF08695">
    <property type="entry name" value="Coa1"/>
    <property type="match status" value="1"/>
</dbReference>
<name>A0A1R1PW65_ZANCU</name>
<dbReference type="InterPro" id="IPR042432">
    <property type="entry name" value="Coa1_fungi"/>
</dbReference>
<dbReference type="PANTHER" id="PTHR28523:SF1">
    <property type="entry name" value="CYTOCHROME C OXIDASE ASSEMBLY FACTOR 1"/>
    <property type="match status" value="1"/>
</dbReference>
<dbReference type="GO" id="GO:0033617">
    <property type="term" value="P:mitochondrial respiratory chain complex IV assembly"/>
    <property type="evidence" value="ECO:0007669"/>
    <property type="project" value="InterPro"/>
</dbReference>
<dbReference type="OrthoDB" id="2100652at2759"/>
<sequence length="230" mass="26231">MNLNTGFGSIFKRGNPISNCNFFKRPLASSTILVSKIQVTKKFNYLGTVHVNSFHSTIEHQSQKQSKDTTPLVEARYENPAFAIRRDNIFENPQDSAARLAEKRKKIYKYTSYALLACLSWAVCIEYFFNDTRMTSSAVTAALFIARNNEEVVEAYGHGLDFPNNFYTKVYGVVNNLKGNVDVYFKVVGSNKREGTLYLKCHRKDLSTNVWTTDSFYILTPEGQKIPLEM</sequence>